<dbReference type="Gene3D" id="3.30.200.20">
    <property type="entry name" value="Phosphorylase Kinase, domain 1"/>
    <property type="match status" value="1"/>
</dbReference>
<keyword evidence="6 12" id="KW-0547">Nucleotide-binding</keyword>
<evidence type="ECO:0000256" key="3">
    <source>
        <dbReference type="ARBA" id="ARBA00016885"/>
    </source>
</evidence>
<name>A0A8S1H4J5_9PELO</name>
<dbReference type="PROSITE" id="PS00108">
    <property type="entry name" value="PROTEIN_KINASE_ST"/>
    <property type="match status" value="1"/>
</dbReference>
<dbReference type="Gene3D" id="1.10.510.10">
    <property type="entry name" value="Transferase(Phosphotransferase) domain 1"/>
    <property type="match status" value="1"/>
</dbReference>
<dbReference type="InterPro" id="IPR017441">
    <property type="entry name" value="Protein_kinase_ATP_BS"/>
</dbReference>
<dbReference type="SUPFAM" id="SSF56112">
    <property type="entry name" value="Protein kinase-like (PK-like)"/>
    <property type="match status" value="1"/>
</dbReference>
<evidence type="ECO:0000256" key="1">
    <source>
        <dbReference type="ARBA" id="ARBA00004192"/>
    </source>
</evidence>
<dbReference type="SMART" id="SM00220">
    <property type="entry name" value="S_TKc"/>
    <property type="match status" value="1"/>
</dbReference>
<comment type="caution">
    <text evidence="15">The sequence shown here is derived from an EMBL/GenBank/DDBJ whole genome shotgun (WGS) entry which is preliminary data.</text>
</comment>
<dbReference type="OrthoDB" id="10252171at2759"/>
<dbReference type="Pfam" id="PF00069">
    <property type="entry name" value="Pkinase"/>
    <property type="match status" value="1"/>
</dbReference>
<dbReference type="InterPro" id="IPR051138">
    <property type="entry name" value="PIM_Ser/Thr_kinase"/>
</dbReference>
<dbReference type="FunFam" id="1.10.510.10:FF:000708">
    <property type="entry name" value="serine/threonine-protein kinase par-1-like"/>
    <property type="match status" value="1"/>
</dbReference>
<comment type="catalytic activity">
    <reaction evidence="10">
        <text>L-threonyl-[protein] + ATP = O-phospho-L-threonyl-[protein] + ADP + H(+)</text>
        <dbReference type="Rhea" id="RHEA:46608"/>
        <dbReference type="Rhea" id="RHEA-COMP:11060"/>
        <dbReference type="Rhea" id="RHEA-COMP:11605"/>
        <dbReference type="ChEBI" id="CHEBI:15378"/>
        <dbReference type="ChEBI" id="CHEBI:30013"/>
        <dbReference type="ChEBI" id="CHEBI:30616"/>
        <dbReference type="ChEBI" id="CHEBI:61977"/>
        <dbReference type="ChEBI" id="CHEBI:456216"/>
        <dbReference type="EC" id="2.7.11.1"/>
    </reaction>
</comment>
<dbReference type="EC" id="2.7.11.1" evidence="2"/>
<dbReference type="InterPro" id="IPR000719">
    <property type="entry name" value="Prot_kinase_dom"/>
</dbReference>
<evidence type="ECO:0000256" key="11">
    <source>
        <dbReference type="ARBA" id="ARBA00048679"/>
    </source>
</evidence>
<dbReference type="PROSITE" id="PS50011">
    <property type="entry name" value="PROTEIN_KINASE_DOM"/>
    <property type="match status" value="1"/>
</dbReference>
<dbReference type="AlphaFoldDB" id="A0A8S1H4J5"/>
<organism evidence="15 16">
    <name type="scientific">Caenorhabditis auriculariae</name>
    <dbReference type="NCBI Taxonomy" id="2777116"/>
    <lineage>
        <taxon>Eukaryota</taxon>
        <taxon>Metazoa</taxon>
        <taxon>Ecdysozoa</taxon>
        <taxon>Nematoda</taxon>
        <taxon>Chromadorea</taxon>
        <taxon>Rhabditida</taxon>
        <taxon>Rhabditina</taxon>
        <taxon>Rhabditomorpha</taxon>
        <taxon>Rhabditoidea</taxon>
        <taxon>Rhabditidae</taxon>
        <taxon>Peloderinae</taxon>
        <taxon>Caenorhabditis</taxon>
    </lineage>
</organism>
<protein>
    <recommendedName>
        <fullName evidence="3">Serine/threonine-protein kinase 1</fullName>
        <ecNumber evidence="2">2.7.11.1</ecNumber>
    </recommendedName>
</protein>
<evidence type="ECO:0000313" key="16">
    <source>
        <dbReference type="Proteomes" id="UP000835052"/>
    </source>
</evidence>
<keyword evidence="9" id="KW-1035">Host cytoplasm</keyword>
<evidence type="ECO:0000256" key="6">
    <source>
        <dbReference type="ARBA" id="ARBA00022741"/>
    </source>
</evidence>
<dbReference type="GO" id="GO:0005524">
    <property type="term" value="F:ATP binding"/>
    <property type="evidence" value="ECO:0007669"/>
    <property type="project" value="UniProtKB-UniRule"/>
</dbReference>
<dbReference type="PANTHER" id="PTHR22984">
    <property type="entry name" value="SERINE/THREONINE-PROTEIN KINASE PIM"/>
    <property type="match status" value="1"/>
</dbReference>
<keyword evidence="5" id="KW-0808">Transferase</keyword>
<dbReference type="InterPro" id="IPR011009">
    <property type="entry name" value="Kinase-like_dom_sf"/>
</dbReference>
<keyword evidence="7" id="KW-0418">Kinase</keyword>
<dbReference type="Proteomes" id="UP000835052">
    <property type="component" value="Unassembled WGS sequence"/>
</dbReference>
<dbReference type="EMBL" id="CAJGYM010000008">
    <property type="protein sequence ID" value="CAD6188350.1"/>
    <property type="molecule type" value="Genomic_DNA"/>
</dbReference>
<evidence type="ECO:0000256" key="9">
    <source>
        <dbReference type="ARBA" id="ARBA00023200"/>
    </source>
</evidence>
<dbReference type="PANTHER" id="PTHR22984:SF25">
    <property type="entry name" value="PROTEIN KINASE DOMAIN-CONTAINING PROTEIN"/>
    <property type="match status" value="1"/>
</dbReference>
<proteinExistence type="predicted"/>
<evidence type="ECO:0000256" key="13">
    <source>
        <dbReference type="SAM" id="MobiDB-lite"/>
    </source>
</evidence>
<dbReference type="PROSITE" id="PS00107">
    <property type="entry name" value="PROTEIN_KINASE_ATP"/>
    <property type="match status" value="1"/>
</dbReference>
<evidence type="ECO:0000259" key="14">
    <source>
        <dbReference type="PROSITE" id="PS50011"/>
    </source>
</evidence>
<dbReference type="GO" id="GO:0005737">
    <property type="term" value="C:cytoplasm"/>
    <property type="evidence" value="ECO:0007669"/>
    <property type="project" value="TreeGrafter"/>
</dbReference>
<keyword evidence="4" id="KW-0723">Serine/threonine-protein kinase</keyword>
<keyword evidence="16" id="KW-1185">Reference proteome</keyword>
<accession>A0A8S1H4J5</accession>
<comment type="catalytic activity">
    <reaction evidence="11">
        <text>L-seryl-[protein] + ATP = O-phospho-L-seryl-[protein] + ADP + H(+)</text>
        <dbReference type="Rhea" id="RHEA:17989"/>
        <dbReference type="Rhea" id="RHEA-COMP:9863"/>
        <dbReference type="Rhea" id="RHEA-COMP:11604"/>
        <dbReference type="ChEBI" id="CHEBI:15378"/>
        <dbReference type="ChEBI" id="CHEBI:29999"/>
        <dbReference type="ChEBI" id="CHEBI:30616"/>
        <dbReference type="ChEBI" id="CHEBI:83421"/>
        <dbReference type="ChEBI" id="CHEBI:456216"/>
        <dbReference type="EC" id="2.7.11.1"/>
    </reaction>
</comment>
<feature type="domain" description="Protein kinase" evidence="14">
    <location>
        <begin position="70"/>
        <end position="321"/>
    </location>
</feature>
<gene>
    <name evidence="15" type="ORF">CAUJ_LOCUS4269</name>
</gene>
<reference evidence="15" key="1">
    <citation type="submission" date="2020-10" db="EMBL/GenBank/DDBJ databases">
        <authorList>
            <person name="Kikuchi T."/>
        </authorList>
    </citation>
    <scope>NUCLEOTIDE SEQUENCE</scope>
    <source>
        <strain evidence="15">NKZ352</strain>
    </source>
</reference>
<dbReference type="InterPro" id="IPR008271">
    <property type="entry name" value="Ser/Thr_kinase_AS"/>
</dbReference>
<evidence type="ECO:0000256" key="7">
    <source>
        <dbReference type="ARBA" id="ARBA00022777"/>
    </source>
</evidence>
<evidence type="ECO:0000256" key="2">
    <source>
        <dbReference type="ARBA" id="ARBA00012513"/>
    </source>
</evidence>
<feature type="region of interest" description="Disordered" evidence="13">
    <location>
        <begin position="365"/>
        <end position="386"/>
    </location>
</feature>
<evidence type="ECO:0000256" key="4">
    <source>
        <dbReference type="ARBA" id="ARBA00022527"/>
    </source>
</evidence>
<dbReference type="FunFam" id="3.30.200.20:FF:000547">
    <property type="entry name" value="Serine/threonine-protein kinase prk-2"/>
    <property type="match status" value="1"/>
</dbReference>
<evidence type="ECO:0000256" key="12">
    <source>
        <dbReference type="PROSITE-ProRule" id="PRU10141"/>
    </source>
</evidence>
<evidence type="ECO:0000256" key="8">
    <source>
        <dbReference type="ARBA" id="ARBA00022840"/>
    </source>
</evidence>
<dbReference type="GO" id="GO:0004674">
    <property type="term" value="F:protein serine/threonine kinase activity"/>
    <property type="evidence" value="ECO:0007669"/>
    <property type="project" value="UniProtKB-KW"/>
</dbReference>
<keyword evidence="8 12" id="KW-0067">ATP-binding</keyword>
<sequence>METDRRPGVSCGVADGVDGTPTLSRLDMRWLALKLRMLKRKLQDLTVCCSYQIDFLHQREHSLKEFRKQYEVLEEIGRGGFGIVYKAIRKLDQLPVAVKFIQHKHVREWTLTCRQLIPSELCHLETCKDIEGVVSLIDWFANSKGFLIVMERPENCMDVFDLVSLHGRLDEATARSVFSQVVDTVCEMFAKHELIHRDIKDENLIVDMASGDVKLVDFGATACLSSALKKEFQGTRSYCPPEWFRQLQYLPLEATSWSLGVLLFTLVTGHLPFRNEIQICLGSVKFPKYLSKECCHLIKSCLTTSTSARAKIEDIRSHSWMSHSQPSYGISFEQTLLLRKKERMMDKKEVEEERDINDVVVTTRDSRMVDTPPKKKSPPRAVTEEKSILGDLSRSSSRYDNISASSLADYMSTYSAEEDLVSELYHSASDISCAMAAGSMCPTVKSASAYNLAKLRKRSNVFKSFDTDLDPVNEDDQCGEHNVMTCSSSSEEETVREELPLRVRDSQVQQQVARLSRHRPLQFGESASTLAIFEISR</sequence>
<feature type="binding site" evidence="12">
    <location>
        <position position="99"/>
    </location>
    <ligand>
        <name>ATP</name>
        <dbReference type="ChEBI" id="CHEBI:30616"/>
    </ligand>
</feature>
<evidence type="ECO:0000256" key="5">
    <source>
        <dbReference type="ARBA" id="ARBA00022679"/>
    </source>
</evidence>
<comment type="subcellular location">
    <subcellularLocation>
        <location evidence="1">Host cytoplasm</location>
    </subcellularLocation>
</comment>
<evidence type="ECO:0000256" key="10">
    <source>
        <dbReference type="ARBA" id="ARBA00047899"/>
    </source>
</evidence>
<evidence type="ECO:0000313" key="15">
    <source>
        <dbReference type="EMBL" id="CAD6188350.1"/>
    </source>
</evidence>
<dbReference type="GO" id="GO:0030430">
    <property type="term" value="C:host cell cytoplasm"/>
    <property type="evidence" value="ECO:0007669"/>
    <property type="project" value="UniProtKB-SubCell"/>
</dbReference>